<accession>A0A0J7MVS6</accession>
<dbReference type="EMBL" id="LBMM01016093">
    <property type="protein sequence ID" value="KMQ84560.1"/>
    <property type="molecule type" value="Genomic_DNA"/>
</dbReference>
<dbReference type="STRING" id="67767.A0A0J7MVS6"/>
<gene>
    <name evidence="2" type="ORF">RF55_17551</name>
</gene>
<dbReference type="InterPro" id="IPR049391">
    <property type="entry name" value="FAS_pseudo-KR"/>
</dbReference>
<feature type="domain" description="Fatty acid synthase pseudo-KR" evidence="1">
    <location>
        <begin position="128"/>
        <end position="205"/>
    </location>
</feature>
<dbReference type="PaxDb" id="67767-A0A0J7MVS6"/>
<reference evidence="2 3" key="1">
    <citation type="submission" date="2015-04" db="EMBL/GenBank/DDBJ databases">
        <title>Lasius niger genome sequencing.</title>
        <authorList>
            <person name="Konorov E.A."/>
            <person name="Nikitin M.A."/>
            <person name="Kirill M.V."/>
            <person name="Chang P."/>
        </authorList>
    </citation>
    <scope>NUCLEOTIDE SEQUENCE [LARGE SCALE GENOMIC DNA]</scope>
    <source>
        <tissue evidence="2">Whole</tissue>
    </source>
</reference>
<comment type="caution">
    <text evidence="2">The sequence shown here is derived from an EMBL/GenBank/DDBJ whole genome shotgun (WGS) entry which is preliminary data.</text>
</comment>
<feature type="non-terminal residue" evidence="2">
    <location>
        <position position="206"/>
    </location>
</feature>
<dbReference type="OrthoDB" id="6432380at2759"/>
<keyword evidence="3" id="KW-1185">Reference proteome</keyword>
<sequence length="206" mass="23732">MSMKDIYKELKLRGYQYTGEFRGLKSASITGKNGHIAWTDNWVTFMDNMLQMMILGQKSRSLLVPTRIRKVVIDPKSHIQHVEKLANEENRFGILTKNRNELYEQLLSVIMPKGFLLTLEELDAIYDYSCLDKLKSFMNVENEATNMRIIVVAEGDFECGLIGLVNCLRKEPGGEMIRGVFIQDKDVPTFSLQESLYMKQLQLDLP</sequence>
<dbReference type="Gene3D" id="3.40.50.720">
    <property type="entry name" value="NAD(P)-binding Rossmann-like Domain"/>
    <property type="match status" value="1"/>
</dbReference>
<dbReference type="InterPro" id="IPR042104">
    <property type="entry name" value="PKS_dehydratase_sf"/>
</dbReference>
<protein>
    <submittedName>
        <fullName evidence="2">Fatty acid synthase</fullName>
    </submittedName>
</protein>
<proteinExistence type="predicted"/>
<name>A0A0J7MVS6_LASNI</name>
<evidence type="ECO:0000259" key="1">
    <source>
        <dbReference type="Pfam" id="PF21149"/>
    </source>
</evidence>
<organism evidence="2 3">
    <name type="scientific">Lasius niger</name>
    <name type="common">Black garden ant</name>
    <dbReference type="NCBI Taxonomy" id="67767"/>
    <lineage>
        <taxon>Eukaryota</taxon>
        <taxon>Metazoa</taxon>
        <taxon>Ecdysozoa</taxon>
        <taxon>Arthropoda</taxon>
        <taxon>Hexapoda</taxon>
        <taxon>Insecta</taxon>
        <taxon>Pterygota</taxon>
        <taxon>Neoptera</taxon>
        <taxon>Endopterygota</taxon>
        <taxon>Hymenoptera</taxon>
        <taxon>Apocrita</taxon>
        <taxon>Aculeata</taxon>
        <taxon>Formicoidea</taxon>
        <taxon>Formicidae</taxon>
        <taxon>Formicinae</taxon>
        <taxon>Lasius</taxon>
        <taxon>Lasius</taxon>
    </lineage>
</organism>
<evidence type="ECO:0000313" key="2">
    <source>
        <dbReference type="EMBL" id="KMQ84560.1"/>
    </source>
</evidence>
<dbReference type="AlphaFoldDB" id="A0A0J7MVS6"/>
<dbReference type="Pfam" id="PF21149">
    <property type="entry name" value="FAS_pseudo-KR"/>
    <property type="match status" value="1"/>
</dbReference>
<dbReference type="Proteomes" id="UP000036403">
    <property type="component" value="Unassembled WGS sequence"/>
</dbReference>
<evidence type="ECO:0000313" key="3">
    <source>
        <dbReference type="Proteomes" id="UP000036403"/>
    </source>
</evidence>
<dbReference type="Gene3D" id="3.10.129.110">
    <property type="entry name" value="Polyketide synthase dehydratase"/>
    <property type="match status" value="1"/>
</dbReference>